<protein>
    <recommendedName>
        <fullName evidence="8">Bcr/CflA family efflux transporter</fullName>
    </recommendedName>
</protein>
<organism evidence="10 11">
    <name type="scientific">Nitratireductor arenosus</name>
    <dbReference type="NCBI Taxonomy" id="2682096"/>
    <lineage>
        <taxon>Bacteria</taxon>
        <taxon>Pseudomonadati</taxon>
        <taxon>Pseudomonadota</taxon>
        <taxon>Alphaproteobacteria</taxon>
        <taxon>Hyphomicrobiales</taxon>
        <taxon>Phyllobacteriaceae</taxon>
        <taxon>Nitratireductor</taxon>
    </lineage>
</organism>
<sequence>MNVAAPGPIATAHMSERRVGFIGALLAAVGPISLALFTPAMPELVRVYDTTEAAVKLTLSLYFAGFALAQLVCGPLSDGFGRKPVTIAFMGIFFVASVLAMFAPTIEVLIAARLLQGIGAAVGIAIARAVVRDLFNDERAVRITNLIGIILALGPAISPTVGGIAIELAGWHSVFVLMALMSVFVALVTIFCLRETVTRDLSRIRPAALIRAYATLLGNGYFMLSSLVIAGTMGAIYAQATVLPFILMDRVGLTPTQFGVGMLMQSGLFFTGSLAARWTMRTLPPPRLVPIGLAFVAAGSLAMAVFLRVWEPTFLSVMAPVSLYAFGIAFVMPAMSVAAMAPFPRIAGSASSMTGFLQMGTGLVGGLVAALIGEPVTALAIVVPSLGMAAIVSWAIWRLLPEPAPMTATPPRHGGPVS</sequence>
<feature type="domain" description="Major facilitator superfamily (MFS) profile" evidence="9">
    <location>
        <begin position="19"/>
        <end position="404"/>
    </location>
</feature>
<dbReference type="PANTHER" id="PTHR42718:SF9">
    <property type="entry name" value="MAJOR FACILITATOR SUPERFAMILY MULTIDRUG TRANSPORTER MFSC"/>
    <property type="match status" value="1"/>
</dbReference>
<keyword evidence="11" id="KW-1185">Reference proteome</keyword>
<keyword evidence="8" id="KW-0997">Cell inner membrane</keyword>
<dbReference type="GO" id="GO:1990961">
    <property type="term" value="P:xenobiotic detoxification by transmembrane export across the plasma membrane"/>
    <property type="evidence" value="ECO:0007669"/>
    <property type="project" value="InterPro"/>
</dbReference>
<feature type="transmembrane region" description="Helical" evidence="8">
    <location>
        <begin position="288"/>
        <end position="310"/>
    </location>
</feature>
<feature type="transmembrane region" description="Helical" evidence="8">
    <location>
        <begin position="258"/>
        <end position="276"/>
    </location>
</feature>
<dbReference type="InterPro" id="IPR011701">
    <property type="entry name" value="MFS"/>
</dbReference>
<dbReference type="Proteomes" id="UP000463224">
    <property type="component" value="Unassembled WGS sequence"/>
</dbReference>
<dbReference type="Pfam" id="PF07690">
    <property type="entry name" value="MFS_1"/>
    <property type="match status" value="1"/>
</dbReference>
<dbReference type="AlphaFoldDB" id="A0A844QES5"/>
<keyword evidence="4" id="KW-1003">Cell membrane</keyword>
<feature type="transmembrane region" description="Helical" evidence="8">
    <location>
        <begin position="85"/>
        <end position="104"/>
    </location>
</feature>
<comment type="similarity">
    <text evidence="2 8">Belongs to the major facilitator superfamily. Bcr/CmlA family.</text>
</comment>
<dbReference type="Gene3D" id="1.20.1720.10">
    <property type="entry name" value="Multidrug resistance protein D"/>
    <property type="match status" value="1"/>
</dbReference>
<feature type="transmembrane region" description="Helical" evidence="8">
    <location>
        <begin position="53"/>
        <end position="73"/>
    </location>
</feature>
<feature type="transmembrane region" description="Helical" evidence="8">
    <location>
        <begin position="110"/>
        <end position="131"/>
    </location>
</feature>
<accession>A0A844QES5</accession>
<feature type="transmembrane region" description="Helical" evidence="8">
    <location>
        <begin position="143"/>
        <end position="166"/>
    </location>
</feature>
<dbReference type="GO" id="GO:0042910">
    <property type="term" value="F:xenobiotic transmembrane transporter activity"/>
    <property type="evidence" value="ECO:0007669"/>
    <property type="project" value="InterPro"/>
</dbReference>
<evidence type="ECO:0000256" key="5">
    <source>
        <dbReference type="ARBA" id="ARBA00022692"/>
    </source>
</evidence>
<dbReference type="NCBIfam" id="TIGR00710">
    <property type="entry name" value="efflux_Bcr_CflA"/>
    <property type="match status" value="1"/>
</dbReference>
<evidence type="ECO:0000256" key="1">
    <source>
        <dbReference type="ARBA" id="ARBA00004651"/>
    </source>
</evidence>
<dbReference type="InterPro" id="IPR036259">
    <property type="entry name" value="MFS_trans_sf"/>
</dbReference>
<evidence type="ECO:0000313" key="10">
    <source>
        <dbReference type="EMBL" id="MVA96583.1"/>
    </source>
</evidence>
<evidence type="ECO:0000256" key="8">
    <source>
        <dbReference type="RuleBase" id="RU365088"/>
    </source>
</evidence>
<reference evidence="10 11" key="1">
    <citation type="submission" date="2019-12" db="EMBL/GenBank/DDBJ databases">
        <title>Nitratireductor arenosus sp. nov., Isolated from sea sand, Jeju island, South Korea.</title>
        <authorList>
            <person name="Kim W."/>
        </authorList>
    </citation>
    <scope>NUCLEOTIDE SEQUENCE [LARGE SCALE GENOMIC DNA]</scope>
    <source>
        <strain evidence="10 11">CAU 1489</strain>
    </source>
</reference>
<dbReference type="CDD" id="cd17320">
    <property type="entry name" value="MFS_MdfA_MDR_like"/>
    <property type="match status" value="1"/>
</dbReference>
<feature type="transmembrane region" description="Helical" evidence="8">
    <location>
        <begin position="214"/>
        <end position="238"/>
    </location>
</feature>
<feature type="transmembrane region" description="Helical" evidence="8">
    <location>
        <begin position="21"/>
        <end position="41"/>
    </location>
</feature>
<dbReference type="InterPro" id="IPR020846">
    <property type="entry name" value="MFS_dom"/>
</dbReference>
<keyword evidence="6 8" id="KW-1133">Transmembrane helix</keyword>
<dbReference type="GO" id="GO:0005886">
    <property type="term" value="C:plasma membrane"/>
    <property type="evidence" value="ECO:0007669"/>
    <property type="project" value="UniProtKB-SubCell"/>
</dbReference>
<evidence type="ECO:0000256" key="7">
    <source>
        <dbReference type="ARBA" id="ARBA00023136"/>
    </source>
</evidence>
<keyword evidence="5 8" id="KW-0812">Transmembrane</keyword>
<feature type="transmembrane region" description="Helical" evidence="8">
    <location>
        <begin position="378"/>
        <end position="397"/>
    </location>
</feature>
<feature type="transmembrane region" description="Helical" evidence="8">
    <location>
        <begin position="322"/>
        <end position="343"/>
    </location>
</feature>
<feature type="transmembrane region" description="Helical" evidence="8">
    <location>
        <begin position="172"/>
        <end position="193"/>
    </location>
</feature>
<dbReference type="PANTHER" id="PTHR42718">
    <property type="entry name" value="MAJOR FACILITATOR SUPERFAMILY MULTIDRUG TRANSPORTER MFSC"/>
    <property type="match status" value="1"/>
</dbReference>
<evidence type="ECO:0000256" key="2">
    <source>
        <dbReference type="ARBA" id="ARBA00006236"/>
    </source>
</evidence>
<comment type="caution">
    <text evidence="10">The sequence shown here is derived from an EMBL/GenBank/DDBJ whole genome shotgun (WGS) entry which is preliminary data.</text>
</comment>
<keyword evidence="7 8" id="KW-0472">Membrane</keyword>
<evidence type="ECO:0000256" key="3">
    <source>
        <dbReference type="ARBA" id="ARBA00022448"/>
    </source>
</evidence>
<dbReference type="PROSITE" id="PS50850">
    <property type="entry name" value="MFS"/>
    <property type="match status" value="1"/>
</dbReference>
<name>A0A844QES5_9HYPH</name>
<keyword evidence="3 8" id="KW-0813">Transport</keyword>
<dbReference type="InterPro" id="IPR004812">
    <property type="entry name" value="Efflux_drug-R_Bcr/CmlA"/>
</dbReference>
<comment type="subcellular location">
    <subcellularLocation>
        <location evidence="8">Cell inner membrane</location>
        <topology evidence="8">Multi-pass membrane protein</topology>
    </subcellularLocation>
    <subcellularLocation>
        <location evidence="1">Cell membrane</location>
        <topology evidence="1">Multi-pass membrane protein</topology>
    </subcellularLocation>
</comment>
<evidence type="ECO:0000259" key="9">
    <source>
        <dbReference type="PROSITE" id="PS50850"/>
    </source>
</evidence>
<feature type="transmembrane region" description="Helical" evidence="8">
    <location>
        <begin position="355"/>
        <end position="372"/>
    </location>
</feature>
<dbReference type="EMBL" id="WPHG01000001">
    <property type="protein sequence ID" value="MVA96583.1"/>
    <property type="molecule type" value="Genomic_DNA"/>
</dbReference>
<evidence type="ECO:0000256" key="4">
    <source>
        <dbReference type="ARBA" id="ARBA00022475"/>
    </source>
</evidence>
<dbReference type="PRINTS" id="PR01036">
    <property type="entry name" value="TCRTETB"/>
</dbReference>
<gene>
    <name evidence="10" type="ORF">GN330_04885</name>
</gene>
<dbReference type="SUPFAM" id="SSF103473">
    <property type="entry name" value="MFS general substrate transporter"/>
    <property type="match status" value="1"/>
</dbReference>
<dbReference type="RefSeq" id="WP_156711508.1">
    <property type="nucleotide sequence ID" value="NZ_WPHG01000001.1"/>
</dbReference>
<evidence type="ECO:0000256" key="6">
    <source>
        <dbReference type="ARBA" id="ARBA00022989"/>
    </source>
</evidence>
<proteinExistence type="inferred from homology"/>
<evidence type="ECO:0000313" key="11">
    <source>
        <dbReference type="Proteomes" id="UP000463224"/>
    </source>
</evidence>